<gene>
    <name evidence="6" type="primary">LOC104749163</name>
</gene>
<evidence type="ECO:0000259" key="4">
    <source>
        <dbReference type="SMART" id="SM00109"/>
    </source>
</evidence>
<protein>
    <submittedName>
        <fullName evidence="6">Uncharacterized protein LOC104749163</fullName>
    </submittedName>
</protein>
<keyword evidence="5" id="KW-1185">Reference proteome</keyword>
<dbReference type="Pfam" id="PF03107">
    <property type="entry name" value="C1_2"/>
    <property type="match status" value="7"/>
</dbReference>
<sequence length="651" mass="75203">MESEGVSLPLIHEHLMMPWNDLREGDCCGRLDSNSDGYYCKSCDFFAHRKCSESPEYIDLPSHSVHTLQLRSKPDNFCDLCHRTITNLHYRCEICDFDVDLFCAKYPPPEVIDVSETHHHKLTLFKEQTEFDCDAKCGKIGYEFPYKCHECDLAFHLDCVLNLSEAKHPAELNHTCHNLHPLKLHTSKPPSYSDGKCRLCGREIKDRFFYHCSSCNFSLDMRCVLNPPLQSVLDLKAHAHQLIFRPRLYSFTCNACGLSGDRSPYICFQCDFMIHQECLSLPRLININRHDHHVSRTSVLGVVNSVCGVCRKKVDWTWGGYSCLRCLGYVVHSKCATRTDMWNGKELEGVPEETEDIEPYVVIDDNTIQHFSHKEHYLRFHVNGLLWEKNKRCSACTHPVCLQSFYGCIDCDFILHQKCAESPRRKWHVLHNDRLTLVTGISDYFQCEACRRISNGFMYQCGDKELDVLCGSVSEPFVHPSHPHHPLYYIPEVAETKQCDGCNKWAPYVLTCIESGCEIVICFDCATLPQVVKHRVDDYPLSLCYGEEASGKCWCDICEEMMNPKMWFYTCKDHRASLHTKCVLGDFEGLMPRSTLKLFTRPFEVVLNNSLSRPFCRVCESRCMYHIILKMLGTLDLYICSFECASYAEYF</sequence>
<dbReference type="SMART" id="SM00109">
    <property type="entry name" value="C1"/>
    <property type="match status" value="5"/>
</dbReference>
<proteinExistence type="predicted"/>
<dbReference type="Proteomes" id="UP000694864">
    <property type="component" value="Chromosome 2"/>
</dbReference>
<evidence type="ECO:0000313" key="6">
    <source>
        <dbReference type="RefSeq" id="XP_019085546.1"/>
    </source>
</evidence>
<dbReference type="SUPFAM" id="SSF57889">
    <property type="entry name" value="Cysteine-rich domain"/>
    <property type="match status" value="6"/>
</dbReference>
<dbReference type="PANTHER" id="PTHR32410">
    <property type="entry name" value="CYSTEINE/HISTIDINE-RICH C1 DOMAIN FAMILY PROTEIN"/>
    <property type="match status" value="1"/>
</dbReference>
<feature type="domain" description="Phorbol-ester/DAG-type" evidence="4">
    <location>
        <begin position="180"/>
        <end position="231"/>
    </location>
</feature>
<dbReference type="Pfam" id="PF22926">
    <property type="entry name" value="C1-like_CT"/>
    <property type="match status" value="1"/>
</dbReference>
<dbReference type="RefSeq" id="XP_019085546.1">
    <property type="nucleotide sequence ID" value="XM_019230001.1"/>
</dbReference>
<dbReference type="PANTHER" id="PTHR32410:SF154">
    <property type="entry name" value="CHP-RICH ZINC FINGER PROTEIN-LIKE-RELATED"/>
    <property type="match status" value="1"/>
</dbReference>
<keyword evidence="3" id="KW-0862">Zinc</keyword>
<dbReference type="InterPro" id="IPR004146">
    <property type="entry name" value="DC1"/>
</dbReference>
<keyword evidence="2" id="KW-0677">Repeat</keyword>
<accession>A0ABM1QFK8</accession>
<feature type="domain" description="Phorbol-ester/DAG-type" evidence="4">
    <location>
        <begin position="376"/>
        <end position="425"/>
    </location>
</feature>
<dbReference type="InterPro" id="IPR002219">
    <property type="entry name" value="PKC_DAG/PE"/>
</dbReference>
<name>A0ABM1QFK8_CAMSA</name>
<dbReference type="InterPro" id="IPR046349">
    <property type="entry name" value="C1-like_sf"/>
</dbReference>
<organism evidence="5 6">
    <name type="scientific">Camelina sativa</name>
    <name type="common">False flax</name>
    <name type="synonym">Myagrum sativum</name>
    <dbReference type="NCBI Taxonomy" id="90675"/>
    <lineage>
        <taxon>Eukaryota</taxon>
        <taxon>Viridiplantae</taxon>
        <taxon>Streptophyta</taxon>
        <taxon>Embryophyta</taxon>
        <taxon>Tracheophyta</taxon>
        <taxon>Spermatophyta</taxon>
        <taxon>Magnoliopsida</taxon>
        <taxon>eudicotyledons</taxon>
        <taxon>Gunneridae</taxon>
        <taxon>Pentapetalae</taxon>
        <taxon>rosids</taxon>
        <taxon>malvids</taxon>
        <taxon>Brassicales</taxon>
        <taxon>Brassicaceae</taxon>
        <taxon>Camelineae</taxon>
        <taxon>Camelina</taxon>
    </lineage>
</organism>
<evidence type="ECO:0000256" key="3">
    <source>
        <dbReference type="ARBA" id="ARBA00022833"/>
    </source>
</evidence>
<feature type="domain" description="Phorbol-ester/DAG-type" evidence="4">
    <location>
        <begin position="66"/>
        <end position="109"/>
    </location>
</feature>
<feature type="domain" description="Phorbol-ester/DAG-type" evidence="4">
    <location>
        <begin position="240"/>
        <end position="284"/>
    </location>
</feature>
<keyword evidence="1" id="KW-0479">Metal-binding</keyword>
<reference evidence="5" key="1">
    <citation type="journal article" date="2014" name="Nat. Commun.">
        <title>The emerging biofuel crop Camelina sativa retains a highly undifferentiated hexaploid genome structure.</title>
        <authorList>
            <person name="Kagale S."/>
            <person name="Koh C."/>
            <person name="Nixon J."/>
            <person name="Bollina V."/>
            <person name="Clarke W.E."/>
            <person name="Tuteja R."/>
            <person name="Spillane C."/>
            <person name="Robinson S.J."/>
            <person name="Links M.G."/>
            <person name="Clarke C."/>
            <person name="Higgins E.E."/>
            <person name="Huebert T."/>
            <person name="Sharpe A.G."/>
            <person name="Parkin I.A."/>
        </authorList>
    </citation>
    <scope>NUCLEOTIDE SEQUENCE [LARGE SCALE GENOMIC DNA]</scope>
    <source>
        <strain evidence="5">cv. DH55</strain>
    </source>
</reference>
<evidence type="ECO:0000256" key="1">
    <source>
        <dbReference type="ARBA" id="ARBA00022723"/>
    </source>
</evidence>
<evidence type="ECO:0000313" key="5">
    <source>
        <dbReference type="Proteomes" id="UP000694864"/>
    </source>
</evidence>
<dbReference type="GeneID" id="104749163"/>
<feature type="domain" description="Phorbol-ester/DAG-type" evidence="4">
    <location>
        <begin position="290"/>
        <end position="341"/>
    </location>
</feature>
<evidence type="ECO:0000256" key="2">
    <source>
        <dbReference type="ARBA" id="ARBA00022737"/>
    </source>
</evidence>
<reference evidence="6" key="2">
    <citation type="submission" date="2025-08" db="UniProtKB">
        <authorList>
            <consortium name="RefSeq"/>
        </authorList>
    </citation>
    <scope>IDENTIFICATION</scope>
    <source>
        <tissue evidence="6">Leaf</tissue>
    </source>
</reference>
<dbReference type="InterPro" id="IPR054483">
    <property type="entry name" value="DC1-like_CT"/>
</dbReference>
<dbReference type="InterPro" id="IPR053192">
    <property type="entry name" value="Vacuole_Formation_Reg"/>
</dbReference>